<protein>
    <submittedName>
        <fullName evidence="2">Uncharacterized protein</fullName>
    </submittedName>
</protein>
<dbReference type="KEGG" id="osu:NT6N_17460"/>
<keyword evidence="1" id="KW-1133">Transmembrane helix</keyword>
<organism evidence="2">
    <name type="scientific">Oceaniferula spumae</name>
    <dbReference type="NCBI Taxonomy" id="2979115"/>
    <lineage>
        <taxon>Bacteria</taxon>
        <taxon>Pseudomonadati</taxon>
        <taxon>Verrucomicrobiota</taxon>
        <taxon>Verrucomicrobiia</taxon>
        <taxon>Verrucomicrobiales</taxon>
        <taxon>Verrucomicrobiaceae</taxon>
        <taxon>Oceaniferula</taxon>
    </lineage>
</organism>
<evidence type="ECO:0000313" key="2">
    <source>
        <dbReference type="EMBL" id="BDS06706.1"/>
    </source>
</evidence>
<proteinExistence type="predicted"/>
<reference evidence="2" key="1">
    <citation type="submission" date="2024-07" db="EMBL/GenBank/DDBJ databases">
        <title>Complete genome sequence of Verrucomicrobiaceae bacterium NT6N.</title>
        <authorList>
            <person name="Huang C."/>
            <person name="Takami H."/>
            <person name="Hamasaki K."/>
        </authorList>
    </citation>
    <scope>NUCLEOTIDE SEQUENCE</scope>
    <source>
        <strain evidence="2">NT6N</strain>
    </source>
</reference>
<gene>
    <name evidence="2" type="ORF">NT6N_17460</name>
</gene>
<keyword evidence="1" id="KW-0472">Membrane</keyword>
<feature type="transmembrane region" description="Helical" evidence="1">
    <location>
        <begin position="12"/>
        <end position="34"/>
    </location>
</feature>
<evidence type="ECO:0000256" key="1">
    <source>
        <dbReference type="SAM" id="Phobius"/>
    </source>
</evidence>
<sequence>MTRTSIEACAKAFVVVLFILFVYSVYRVCGMIGWV</sequence>
<name>A0AAT9FL96_9BACT</name>
<accession>A0AAT9FL96</accession>
<dbReference type="AlphaFoldDB" id="A0AAT9FL96"/>
<dbReference type="EMBL" id="AP026866">
    <property type="protein sequence ID" value="BDS06706.1"/>
    <property type="molecule type" value="Genomic_DNA"/>
</dbReference>
<keyword evidence="1" id="KW-0812">Transmembrane</keyword>